<organism evidence="1 2">
    <name type="scientific">Populus alba</name>
    <name type="common">White poplar</name>
    <dbReference type="NCBI Taxonomy" id="43335"/>
    <lineage>
        <taxon>Eukaryota</taxon>
        <taxon>Viridiplantae</taxon>
        <taxon>Streptophyta</taxon>
        <taxon>Embryophyta</taxon>
        <taxon>Tracheophyta</taxon>
        <taxon>Spermatophyta</taxon>
        <taxon>Magnoliopsida</taxon>
        <taxon>eudicotyledons</taxon>
        <taxon>Gunneridae</taxon>
        <taxon>Pentapetalae</taxon>
        <taxon>rosids</taxon>
        <taxon>fabids</taxon>
        <taxon>Malpighiales</taxon>
        <taxon>Salicaceae</taxon>
        <taxon>Saliceae</taxon>
        <taxon>Populus</taxon>
    </lineage>
</organism>
<accession>A0ACC4AWP9</accession>
<evidence type="ECO:0000313" key="2">
    <source>
        <dbReference type="Proteomes" id="UP000309997"/>
    </source>
</evidence>
<evidence type="ECO:0000313" key="1">
    <source>
        <dbReference type="EMBL" id="KAL3570322.1"/>
    </source>
</evidence>
<protein>
    <submittedName>
        <fullName evidence="1">Uncharacterized protein</fullName>
    </submittedName>
</protein>
<name>A0ACC4AWP9_POPAL</name>
<dbReference type="Proteomes" id="UP000309997">
    <property type="component" value="Unassembled WGS sequence"/>
</dbReference>
<proteinExistence type="predicted"/>
<reference evidence="1 2" key="1">
    <citation type="journal article" date="2024" name="Plant Biotechnol. J.">
        <title>Genome and CRISPR/Cas9 system of a widespread forest tree (Populus alba) in the world.</title>
        <authorList>
            <person name="Liu Y.J."/>
            <person name="Jiang P.F."/>
            <person name="Han X.M."/>
            <person name="Li X.Y."/>
            <person name="Wang H.M."/>
            <person name="Wang Y.J."/>
            <person name="Wang X.X."/>
            <person name="Zeng Q.Y."/>
        </authorList>
    </citation>
    <scope>NUCLEOTIDE SEQUENCE [LARGE SCALE GENOMIC DNA]</scope>
    <source>
        <strain evidence="2">cv. PAL-ZL1</strain>
    </source>
</reference>
<dbReference type="EMBL" id="RCHU02000015">
    <property type="protein sequence ID" value="KAL3570322.1"/>
    <property type="molecule type" value="Genomic_DNA"/>
</dbReference>
<gene>
    <name evidence="1" type="ORF">D5086_027571</name>
</gene>
<keyword evidence="2" id="KW-1185">Reference proteome</keyword>
<sequence>MFLAIALSGHGYGEDVCHSIVYSKNNLPIYHRNEKGIVIRISIALSMAYAIVSRVYANPVKVFMKLVQGNLKNRQNVITGSESGSQNVLRSSEMILNNMFNEFPLFQWTKD</sequence>
<comment type="caution">
    <text evidence="1">The sequence shown here is derived from an EMBL/GenBank/DDBJ whole genome shotgun (WGS) entry which is preliminary data.</text>
</comment>